<keyword evidence="1" id="KW-0677">Repeat</keyword>
<keyword evidence="7" id="KW-1185">Reference proteome</keyword>
<dbReference type="PROSITE" id="PS50303">
    <property type="entry name" value="PUM_HD"/>
    <property type="match status" value="1"/>
</dbReference>
<feature type="compositionally biased region" description="Basic and acidic residues" evidence="4">
    <location>
        <begin position="83"/>
        <end position="94"/>
    </location>
</feature>
<feature type="region of interest" description="Disordered" evidence="4">
    <location>
        <begin position="83"/>
        <end position="102"/>
    </location>
</feature>
<protein>
    <submittedName>
        <fullName evidence="6">Pumilio protein</fullName>
    </submittedName>
</protein>
<dbReference type="InterPro" id="IPR033712">
    <property type="entry name" value="Pumilio_RNA-bd"/>
</dbReference>
<comment type="caution">
    <text evidence="6">The sequence shown here is derived from an EMBL/GenBank/DDBJ whole genome shotgun (WGS) entry which is preliminary data.</text>
</comment>
<organism evidence="6 7">
    <name type="scientific">Cladorrhinum samala</name>
    <dbReference type="NCBI Taxonomy" id="585594"/>
    <lineage>
        <taxon>Eukaryota</taxon>
        <taxon>Fungi</taxon>
        <taxon>Dikarya</taxon>
        <taxon>Ascomycota</taxon>
        <taxon>Pezizomycotina</taxon>
        <taxon>Sordariomycetes</taxon>
        <taxon>Sordariomycetidae</taxon>
        <taxon>Sordariales</taxon>
        <taxon>Podosporaceae</taxon>
        <taxon>Cladorrhinum</taxon>
    </lineage>
</organism>
<dbReference type="PANTHER" id="PTHR12537:SF12">
    <property type="entry name" value="MATERNAL PROTEIN PUMILIO"/>
    <property type="match status" value="1"/>
</dbReference>
<feature type="region of interest" description="Disordered" evidence="4">
    <location>
        <begin position="378"/>
        <end position="397"/>
    </location>
</feature>
<accession>A0AAV9HU03</accession>
<dbReference type="GO" id="GO:0005737">
    <property type="term" value="C:cytoplasm"/>
    <property type="evidence" value="ECO:0007669"/>
    <property type="project" value="TreeGrafter"/>
</dbReference>
<dbReference type="InterPro" id="IPR011989">
    <property type="entry name" value="ARM-like"/>
</dbReference>
<dbReference type="Proteomes" id="UP001321749">
    <property type="component" value="Unassembled WGS sequence"/>
</dbReference>
<dbReference type="PANTHER" id="PTHR12537">
    <property type="entry name" value="RNA BINDING PROTEIN PUMILIO-RELATED"/>
    <property type="match status" value="1"/>
</dbReference>
<dbReference type="InterPro" id="IPR016024">
    <property type="entry name" value="ARM-type_fold"/>
</dbReference>
<feature type="region of interest" description="Disordered" evidence="4">
    <location>
        <begin position="108"/>
        <end position="144"/>
    </location>
</feature>
<feature type="compositionally biased region" description="Polar residues" evidence="4">
    <location>
        <begin position="310"/>
        <end position="341"/>
    </location>
</feature>
<feature type="repeat" description="Pumilio" evidence="3">
    <location>
        <begin position="681"/>
        <end position="716"/>
    </location>
</feature>
<feature type="repeat" description="Pumilio" evidence="3">
    <location>
        <begin position="609"/>
        <end position="644"/>
    </location>
</feature>
<feature type="repeat" description="Pumilio" evidence="3">
    <location>
        <begin position="573"/>
        <end position="608"/>
    </location>
</feature>
<feature type="repeat" description="Pumilio" evidence="3">
    <location>
        <begin position="717"/>
        <end position="752"/>
    </location>
</feature>
<dbReference type="SMART" id="SM00025">
    <property type="entry name" value="Pumilio"/>
    <property type="match status" value="8"/>
</dbReference>
<reference evidence="6" key="1">
    <citation type="journal article" date="2023" name="Mol. Phylogenet. Evol.">
        <title>Genome-scale phylogeny and comparative genomics of the fungal order Sordariales.</title>
        <authorList>
            <person name="Hensen N."/>
            <person name="Bonometti L."/>
            <person name="Westerberg I."/>
            <person name="Brannstrom I.O."/>
            <person name="Guillou S."/>
            <person name="Cros-Aarteil S."/>
            <person name="Calhoun S."/>
            <person name="Haridas S."/>
            <person name="Kuo A."/>
            <person name="Mondo S."/>
            <person name="Pangilinan J."/>
            <person name="Riley R."/>
            <person name="LaButti K."/>
            <person name="Andreopoulos B."/>
            <person name="Lipzen A."/>
            <person name="Chen C."/>
            <person name="Yan M."/>
            <person name="Daum C."/>
            <person name="Ng V."/>
            <person name="Clum A."/>
            <person name="Steindorff A."/>
            <person name="Ohm R.A."/>
            <person name="Martin F."/>
            <person name="Silar P."/>
            <person name="Natvig D.O."/>
            <person name="Lalanne C."/>
            <person name="Gautier V."/>
            <person name="Ament-Velasquez S.L."/>
            <person name="Kruys A."/>
            <person name="Hutchinson M.I."/>
            <person name="Powell A.J."/>
            <person name="Barry K."/>
            <person name="Miller A.N."/>
            <person name="Grigoriev I.V."/>
            <person name="Debuchy R."/>
            <person name="Gladieux P."/>
            <person name="Hiltunen Thoren M."/>
            <person name="Johannesson H."/>
        </authorList>
    </citation>
    <scope>NUCLEOTIDE SEQUENCE</scope>
    <source>
        <strain evidence="6">PSN324</strain>
    </source>
</reference>
<evidence type="ECO:0000256" key="4">
    <source>
        <dbReference type="SAM" id="MobiDB-lite"/>
    </source>
</evidence>
<dbReference type="EMBL" id="MU864971">
    <property type="protein sequence ID" value="KAK4462516.1"/>
    <property type="molecule type" value="Genomic_DNA"/>
</dbReference>
<feature type="region of interest" description="Disordered" evidence="4">
    <location>
        <begin position="307"/>
        <end position="366"/>
    </location>
</feature>
<dbReference type="PROSITE" id="PS50302">
    <property type="entry name" value="PUM"/>
    <property type="match status" value="8"/>
</dbReference>
<feature type="region of interest" description="Disordered" evidence="4">
    <location>
        <begin position="826"/>
        <end position="879"/>
    </location>
</feature>
<evidence type="ECO:0000256" key="1">
    <source>
        <dbReference type="ARBA" id="ARBA00022737"/>
    </source>
</evidence>
<dbReference type="CDD" id="cd07920">
    <property type="entry name" value="Pumilio"/>
    <property type="match status" value="1"/>
</dbReference>
<feature type="compositionally biased region" description="Polar residues" evidence="4">
    <location>
        <begin position="840"/>
        <end position="854"/>
    </location>
</feature>
<feature type="compositionally biased region" description="Low complexity" evidence="4">
    <location>
        <begin position="267"/>
        <end position="281"/>
    </location>
</feature>
<feature type="region of interest" description="Disordered" evidence="4">
    <location>
        <begin position="186"/>
        <end position="285"/>
    </location>
</feature>
<dbReference type="Pfam" id="PF00806">
    <property type="entry name" value="PUF"/>
    <property type="match status" value="8"/>
</dbReference>
<feature type="region of interest" description="Disordered" evidence="4">
    <location>
        <begin position="1"/>
        <end position="71"/>
    </location>
</feature>
<name>A0AAV9HU03_9PEZI</name>
<feature type="domain" description="PUM-HD" evidence="5">
    <location>
        <begin position="479"/>
        <end position="819"/>
    </location>
</feature>
<evidence type="ECO:0000313" key="6">
    <source>
        <dbReference type="EMBL" id="KAK4462516.1"/>
    </source>
</evidence>
<feature type="compositionally biased region" description="Polar residues" evidence="4">
    <location>
        <begin position="233"/>
        <end position="242"/>
    </location>
</feature>
<feature type="compositionally biased region" description="Polar residues" evidence="4">
    <location>
        <begin position="122"/>
        <end position="140"/>
    </location>
</feature>
<feature type="repeat" description="Pumilio" evidence="3">
    <location>
        <begin position="537"/>
        <end position="572"/>
    </location>
</feature>
<feature type="repeat" description="Pumilio" evidence="3">
    <location>
        <begin position="501"/>
        <end position="536"/>
    </location>
</feature>
<feature type="region of interest" description="Disordered" evidence="4">
    <location>
        <begin position="461"/>
        <end position="481"/>
    </location>
</feature>
<feature type="compositionally biased region" description="Polar residues" evidence="4">
    <location>
        <begin position="1"/>
        <end position="28"/>
    </location>
</feature>
<evidence type="ECO:0000259" key="5">
    <source>
        <dbReference type="PROSITE" id="PS50303"/>
    </source>
</evidence>
<dbReference type="SUPFAM" id="SSF48371">
    <property type="entry name" value="ARM repeat"/>
    <property type="match status" value="1"/>
</dbReference>
<evidence type="ECO:0000256" key="3">
    <source>
        <dbReference type="PROSITE-ProRule" id="PRU00317"/>
    </source>
</evidence>
<dbReference type="AlphaFoldDB" id="A0AAV9HU03"/>
<reference evidence="6" key="2">
    <citation type="submission" date="2023-06" db="EMBL/GenBank/DDBJ databases">
        <authorList>
            <consortium name="Lawrence Berkeley National Laboratory"/>
            <person name="Mondo S.J."/>
            <person name="Hensen N."/>
            <person name="Bonometti L."/>
            <person name="Westerberg I."/>
            <person name="Brannstrom I.O."/>
            <person name="Guillou S."/>
            <person name="Cros-Aarteil S."/>
            <person name="Calhoun S."/>
            <person name="Haridas S."/>
            <person name="Kuo A."/>
            <person name="Pangilinan J."/>
            <person name="Riley R."/>
            <person name="Labutti K."/>
            <person name="Andreopoulos B."/>
            <person name="Lipzen A."/>
            <person name="Chen C."/>
            <person name="Yanf M."/>
            <person name="Daum C."/>
            <person name="Ng V."/>
            <person name="Clum A."/>
            <person name="Steindorff A."/>
            <person name="Ohm R."/>
            <person name="Martin F."/>
            <person name="Silar P."/>
            <person name="Natvig D."/>
            <person name="Lalanne C."/>
            <person name="Gautier V."/>
            <person name="Ament-Velasquez S.L."/>
            <person name="Kruys A."/>
            <person name="Hutchinson M.I."/>
            <person name="Powell A.J."/>
            <person name="Barry K."/>
            <person name="Miller A.N."/>
            <person name="Grigoriev I.V."/>
            <person name="Debuchy R."/>
            <person name="Gladieux P."/>
            <person name="Thoren M.H."/>
            <person name="Johannesson H."/>
        </authorList>
    </citation>
    <scope>NUCLEOTIDE SEQUENCE</scope>
    <source>
        <strain evidence="6">PSN324</strain>
    </source>
</reference>
<feature type="compositionally biased region" description="Polar residues" evidence="4">
    <location>
        <begin position="36"/>
        <end position="49"/>
    </location>
</feature>
<evidence type="ECO:0000256" key="2">
    <source>
        <dbReference type="ARBA" id="ARBA00024893"/>
    </source>
</evidence>
<gene>
    <name evidence="6" type="ORF">QBC42DRAFT_79039</name>
</gene>
<sequence length="894" mass="97361">MTSSNPQKLTNGSNTQRPSNGANTQRPTNGAPMPSTARSSRFGFSQDAASNDMAPLQSFPPPNTSTWQNNIWSNNTSIRSFVKPRESPATRDSNDDFIPSGSSALAATSEVDGWSGRGAPWNSANGASNRNVSGNTSPNRTRGDISDIAGGAYYPITQPNSQRALAGSSLTSTVESSNGIYKFGPQFSAMDDDRDNGAPFSANGEPEHTPSRFSTSRPPQDGSFLGTVGGSVRDTQLSSSMQSEDELHGQGNSFGAFVGANHPQRPSISSQSASFHSQNPSRSYDGTIRAQAVEDDLPDRVGRMTLGGLNPTQNFQFNPGSQPWENGQGHQTGYSRDNYQTAHPFEGRGSAVDHGSPAGSSYRVSGLNSPRAFATTPQSNLDVWSRPPSQDHRGVGLDGTRRGFQEALGTQLGSQQTYFSNGYYNFQQFPGSGYEGPYTGARSPVPYSGYSLPVGQYAFSPGAAAPSRPGRSQDPTTSMRSLKLEEFKSSSRSSKRWELKDIFNHIVEFAGDQHGSRFIQNKLETANSDDKEQVFREIQPNLLALIKDLFGNYVVQKLFEHGNQAQKQAIAAAMKGQVAELSKQMYACRVVQKALSHVLVEQQAELVRELEPVVLEIVKDQNGNHVIQRVIQMVHRSHIDFIFDCLKSRVNELSTHTYGCRVIQRAMEYGTDSDKAAIMKELHICAQALMTDQYGNYVTQHVVTTGLPEDRNRMINIVMAQLPTFSKHKFASNVVEKCIKHATAEQKREIRDRLMGKQDDGLLISLIKDQFGNYVLQTLINELQGEDQDVLVDQVQPLLANFKKTCLGKQIAGIDRLISTINNSRPASTVPASPGLHVDVNSTVPTPNLTMGPNSPSSSPPSTNEGAVEESISHPDTKTVVSDVTVKLQSADEI</sequence>
<dbReference type="InterPro" id="IPR033133">
    <property type="entry name" value="PUM-HD"/>
</dbReference>
<comment type="function">
    <text evidence="2">RNA-binding nucleolar protein required for pre-rRNA processing. Involved in production of 18S rRNA and assembly of small ribosomal subunit.</text>
</comment>
<dbReference type="GO" id="GO:0000288">
    <property type="term" value="P:nuclear-transcribed mRNA catabolic process, deadenylation-dependent decay"/>
    <property type="evidence" value="ECO:0007669"/>
    <property type="project" value="TreeGrafter"/>
</dbReference>
<evidence type="ECO:0000313" key="7">
    <source>
        <dbReference type="Proteomes" id="UP001321749"/>
    </source>
</evidence>
<dbReference type="InterPro" id="IPR001313">
    <property type="entry name" value="Pumilio_RNA-bd_rpt"/>
</dbReference>
<proteinExistence type="predicted"/>
<dbReference type="Gene3D" id="1.25.10.10">
    <property type="entry name" value="Leucine-rich Repeat Variant"/>
    <property type="match status" value="1"/>
</dbReference>
<dbReference type="GO" id="GO:0003730">
    <property type="term" value="F:mRNA 3'-UTR binding"/>
    <property type="evidence" value="ECO:0007669"/>
    <property type="project" value="TreeGrafter"/>
</dbReference>
<feature type="repeat" description="Pumilio" evidence="3">
    <location>
        <begin position="645"/>
        <end position="680"/>
    </location>
</feature>
<feature type="repeat" description="Pumilio" evidence="3">
    <location>
        <begin position="753"/>
        <end position="793"/>
    </location>
</feature>